<feature type="transmembrane region" description="Helical" evidence="1">
    <location>
        <begin position="506"/>
        <end position="531"/>
    </location>
</feature>
<evidence type="ECO:0000256" key="2">
    <source>
        <dbReference type="SAM" id="SignalP"/>
    </source>
</evidence>
<evidence type="ECO:0000313" key="4">
    <source>
        <dbReference type="Proteomes" id="UP000198211"/>
    </source>
</evidence>
<gene>
    <name evidence="3" type="ORF">PHMEG_0005922</name>
</gene>
<reference evidence="4" key="1">
    <citation type="submission" date="2017-03" db="EMBL/GenBank/DDBJ databases">
        <title>Phytopthora megakarya and P. palmivora, two closely related causual agents of cacao black pod achieved similar genome size and gene model numbers by different mechanisms.</title>
        <authorList>
            <person name="Ali S."/>
            <person name="Shao J."/>
            <person name="Larry D.J."/>
            <person name="Kronmiller B."/>
            <person name="Shen D."/>
            <person name="Strem M.D."/>
            <person name="Melnick R.L."/>
            <person name="Guiltinan M.J."/>
            <person name="Tyler B.M."/>
            <person name="Meinhardt L.W."/>
            <person name="Bailey B.A."/>
        </authorList>
    </citation>
    <scope>NUCLEOTIDE SEQUENCE [LARGE SCALE GENOMIC DNA]</scope>
    <source>
        <strain evidence="4">zdho120</strain>
    </source>
</reference>
<dbReference type="Proteomes" id="UP000198211">
    <property type="component" value="Unassembled WGS sequence"/>
</dbReference>
<sequence length="805" mass="89747">MQSRLFTLLLLICMVTSVFDAIQAADIASNFNSIMRRLDKLPLTQVIANNRVKTLEDYRRLDAIEGEQERAVERASGVGEFFRKFITKIRGGTDEYYRNLITAVKITLCEHGLSKNEVRFVNSSDDVAYRDDDGNCVKLQISNQTESYVVNAYNKGLCEVQPNCYWASIDEDDFYRARVYADPDSAMNKHTAEAKLKAWVMGVIGVIGFVLPGIILGVLSLFTMVFFLSCRCCCNRCGGRYPCKEGYTRRQRYVPLFIFLFFSVGVFVVSTAALLYRNSILESVDEMFNATSGLLVNGSSWVVSIRTPLVNVRDTVNTSVNLVITELNGSDFIENGVFGLIGKLRAFGEYSANRTLPDGCSVDKDQSKEKYIGTNGNLCLPCDVCTTISVEIETASDEIEAKADPGVQQLITVRSQLKNKLVNIAGTVRDAVNSKVLVADDLNTTLNVTRAKVDNYHDIFMTSRRMIEIEIMKLFTFAGSVIALGVLGLFFGLTPLKRLANIIHLAYFWGFIVLIVIFIVSSVVLGFGIVLGDTCEISLIFSTNWTVPFGTSARAIDACFQNESLLDVFDLSSQLAFARGGIQFPTINVNSMLDFSALDNFSATIATTKDTSFAFMEYITNRYENYNDDCVGIPNSDYGKPFVCTNHKNPCHFSEFMGEQFGVLVNIANIKNSVFNFADHLQHNVSDIVDFTHEFKTNITNLLSRVEKIKRNLESNLIKYVNDFEDVMYCTFIAEAFFSMYDAICVHLAPSITMIGLMMLAVGILLIPVNVSLIIGIKRLKGRFGPILPSDVKFINLKATNMPTS</sequence>
<dbReference type="PANTHER" id="PTHR31414">
    <property type="entry name" value="TRANSMEMBRANE PROTEIN DDB_G0292058"/>
    <property type="match status" value="1"/>
</dbReference>
<evidence type="ECO:0000313" key="3">
    <source>
        <dbReference type="EMBL" id="OWZ19781.1"/>
    </source>
</evidence>
<keyword evidence="2" id="KW-0732">Signal</keyword>
<organism evidence="3 4">
    <name type="scientific">Phytophthora megakarya</name>
    <dbReference type="NCBI Taxonomy" id="4795"/>
    <lineage>
        <taxon>Eukaryota</taxon>
        <taxon>Sar</taxon>
        <taxon>Stramenopiles</taxon>
        <taxon>Oomycota</taxon>
        <taxon>Peronosporomycetes</taxon>
        <taxon>Peronosporales</taxon>
        <taxon>Peronosporaceae</taxon>
        <taxon>Phytophthora</taxon>
    </lineage>
</organism>
<accession>A0A225WQ58</accession>
<dbReference type="AlphaFoldDB" id="A0A225WQ58"/>
<feature type="transmembrane region" description="Helical" evidence="1">
    <location>
        <begin position="199"/>
        <end position="232"/>
    </location>
</feature>
<keyword evidence="1" id="KW-0472">Membrane</keyword>
<dbReference type="GO" id="GO:0016020">
    <property type="term" value="C:membrane"/>
    <property type="evidence" value="ECO:0007669"/>
    <property type="project" value="TreeGrafter"/>
</dbReference>
<dbReference type="EMBL" id="NBNE01000401">
    <property type="protein sequence ID" value="OWZ19781.1"/>
    <property type="molecule type" value="Genomic_DNA"/>
</dbReference>
<dbReference type="STRING" id="4795.A0A225WQ58"/>
<evidence type="ECO:0008006" key="5">
    <source>
        <dbReference type="Google" id="ProtNLM"/>
    </source>
</evidence>
<dbReference type="OrthoDB" id="193965at2759"/>
<evidence type="ECO:0000256" key="1">
    <source>
        <dbReference type="SAM" id="Phobius"/>
    </source>
</evidence>
<protein>
    <recommendedName>
        <fullName evidence="5">Transmembrane protein</fullName>
    </recommendedName>
</protein>
<dbReference type="InterPro" id="IPR040283">
    <property type="entry name" value="DDB_G0292058-like"/>
</dbReference>
<keyword evidence="1" id="KW-0812">Transmembrane</keyword>
<feature type="transmembrane region" description="Helical" evidence="1">
    <location>
        <begin position="755"/>
        <end position="777"/>
    </location>
</feature>
<keyword evidence="1" id="KW-1133">Transmembrane helix</keyword>
<feature type="transmembrane region" description="Helical" evidence="1">
    <location>
        <begin position="253"/>
        <end position="275"/>
    </location>
</feature>
<feature type="transmembrane region" description="Helical" evidence="1">
    <location>
        <begin position="474"/>
        <end position="494"/>
    </location>
</feature>
<name>A0A225WQ58_9STRA</name>
<feature type="chain" id="PRO_5012081741" description="Transmembrane protein" evidence="2">
    <location>
        <begin position="25"/>
        <end position="805"/>
    </location>
</feature>
<dbReference type="PANTHER" id="PTHR31414:SF18">
    <property type="entry name" value="TRANSMEMBRANE PROTEIN-RELATED"/>
    <property type="match status" value="1"/>
</dbReference>
<comment type="caution">
    <text evidence="3">The sequence shown here is derived from an EMBL/GenBank/DDBJ whole genome shotgun (WGS) entry which is preliminary data.</text>
</comment>
<keyword evidence="4" id="KW-1185">Reference proteome</keyword>
<feature type="signal peptide" evidence="2">
    <location>
        <begin position="1"/>
        <end position="24"/>
    </location>
</feature>
<proteinExistence type="predicted"/>